<dbReference type="EMBL" id="LAZR01018692">
    <property type="protein sequence ID" value="KKL95370.1"/>
    <property type="molecule type" value="Genomic_DNA"/>
</dbReference>
<protein>
    <recommendedName>
        <fullName evidence="1">HD/PDEase domain-containing protein</fullName>
    </recommendedName>
</protein>
<dbReference type="PANTHER" id="PTHR33594:SF1">
    <property type="entry name" value="HD_PDEASE DOMAIN-CONTAINING PROTEIN"/>
    <property type="match status" value="1"/>
</dbReference>
<accession>A0A0F9INR7</accession>
<dbReference type="NCBIfam" id="TIGR00277">
    <property type="entry name" value="HDIG"/>
    <property type="match status" value="1"/>
</dbReference>
<evidence type="ECO:0000313" key="2">
    <source>
        <dbReference type="EMBL" id="KKL95370.1"/>
    </source>
</evidence>
<proteinExistence type="predicted"/>
<name>A0A0F9INR7_9ZZZZ</name>
<evidence type="ECO:0000259" key="1">
    <source>
        <dbReference type="SMART" id="SM00471"/>
    </source>
</evidence>
<dbReference type="SMART" id="SM00471">
    <property type="entry name" value="HDc"/>
    <property type="match status" value="1"/>
</dbReference>
<dbReference type="PANTHER" id="PTHR33594">
    <property type="entry name" value="SUPERFAMILY HYDROLASE, PUTATIVE (AFU_ORTHOLOGUE AFUA_1G03035)-RELATED"/>
    <property type="match status" value="1"/>
</dbReference>
<dbReference type="SUPFAM" id="SSF109604">
    <property type="entry name" value="HD-domain/PDEase-like"/>
    <property type="match status" value="1"/>
</dbReference>
<organism evidence="2">
    <name type="scientific">marine sediment metagenome</name>
    <dbReference type="NCBI Taxonomy" id="412755"/>
    <lineage>
        <taxon>unclassified sequences</taxon>
        <taxon>metagenomes</taxon>
        <taxon>ecological metagenomes</taxon>
    </lineage>
</organism>
<dbReference type="InterPro" id="IPR006675">
    <property type="entry name" value="HDIG_dom"/>
</dbReference>
<dbReference type="AlphaFoldDB" id="A0A0F9INR7"/>
<dbReference type="Gene3D" id="1.10.3210.10">
    <property type="entry name" value="Hypothetical protein af1432"/>
    <property type="match status" value="1"/>
</dbReference>
<dbReference type="Pfam" id="PF01966">
    <property type="entry name" value="HD"/>
    <property type="match status" value="1"/>
</dbReference>
<feature type="domain" description="HD/PDEase" evidence="1">
    <location>
        <begin position="42"/>
        <end position="160"/>
    </location>
</feature>
<gene>
    <name evidence="2" type="ORF">LCGC14_1855280</name>
</gene>
<comment type="caution">
    <text evidence="2">The sequence shown here is derived from an EMBL/GenBank/DDBJ whole genome shotgun (WGS) entry which is preliminary data.</text>
</comment>
<dbReference type="CDD" id="cd00077">
    <property type="entry name" value="HDc"/>
    <property type="match status" value="1"/>
</dbReference>
<reference evidence="2" key="1">
    <citation type="journal article" date="2015" name="Nature">
        <title>Complex archaea that bridge the gap between prokaryotes and eukaryotes.</title>
        <authorList>
            <person name="Spang A."/>
            <person name="Saw J.H."/>
            <person name="Jorgensen S.L."/>
            <person name="Zaremba-Niedzwiedzka K."/>
            <person name="Martijn J."/>
            <person name="Lind A.E."/>
            <person name="van Eijk R."/>
            <person name="Schleper C."/>
            <person name="Guy L."/>
            <person name="Ettema T.J."/>
        </authorList>
    </citation>
    <scope>NUCLEOTIDE SEQUENCE</scope>
</reference>
<dbReference type="InterPro" id="IPR006674">
    <property type="entry name" value="HD_domain"/>
</dbReference>
<dbReference type="InterPro" id="IPR003607">
    <property type="entry name" value="HD/PDEase_dom"/>
</dbReference>
<sequence length="214" mass="24495">MDLVLFEFGKIKNFDDLKEKGMLEKEILSKVRTYAFNNSEKDDIHGFSHTERVHKLSIQIGQILGANLFILKISALLHDIGRIKEKTLSSNHAEISAKMALEYINKMNFEISEKDKLNITHCIQTHSFSNNITPTTLEAKILSDADKLDALGAIGLYRTIGFTIKKKGGIDQVIEHLENKILKLRDQLHLEESRKIADEKSKIIFDFYHDIQQS</sequence>